<organism evidence="3 4">
    <name type="scientific">Pedobacter psychroterrae</name>
    <dbReference type="NCBI Taxonomy" id="2530453"/>
    <lineage>
        <taxon>Bacteria</taxon>
        <taxon>Pseudomonadati</taxon>
        <taxon>Bacteroidota</taxon>
        <taxon>Sphingobacteriia</taxon>
        <taxon>Sphingobacteriales</taxon>
        <taxon>Sphingobacteriaceae</taxon>
        <taxon>Pedobacter</taxon>
    </lineage>
</organism>
<feature type="chain" id="PRO_5020999365" description="Outer membrane protein beta-barrel domain-containing protein" evidence="1">
    <location>
        <begin position="23"/>
        <end position="947"/>
    </location>
</feature>
<dbReference type="OrthoDB" id="1086219at2"/>
<protein>
    <recommendedName>
        <fullName evidence="2">Outer membrane protein beta-barrel domain-containing protein</fullName>
    </recommendedName>
</protein>
<evidence type="ECO:0000259" key="2">
    <source>
        <dbReference type="Pfam" id="PF14905"/>
    </source>
</evidence>
<dbReference type="RefSeq" id="WP_131593651.1">
    <property type="nucleotide sequence ID" value="NZ_SJSL01000001.1"/>
</dbReference>
<dbReference type="AlphaFoldDB" id="A0A4R0NQZ3"/>
<dbReference type="SUPFAM" id="SSF56935">
    <property type="entry name" value="Porins"/>
    <property type="match status" value="1"/>
</dbReference>
<comment type="caution">
    <text evidence="3">The sequence shown here is derived from an EMBL/GenBank/DDBJ whole genome shotgun (WGS) entry which is preliminary data.</text>
</comment>
<feature type="domain" description="Outer membrane protein beta-barrel" evidence="2">
    <location>
        <begin position="467"/>
        <end position="934"/>
    </location>
</feature>
<dbReference type="Proteomes" id="UP000293347">
    <property type="component" value="Unassembled WGS sequence"/>
</dbReference>
<evidence type="ECO:0000313" key="3">
    <source>
        <dbReference type="EMBL" id="TCD03236.1"/>
    </source>
</evidence>
<gene>
    <name evidence="3" type="ORF">EZ437_04490</name>
</gene>
<proteinExistence type="predicted"/>
<dbReference type="InterPro" id="IPR008969">
    <property type="entry name" value="CarboxyPept-like_regulatory"/>
</dbReference>
<dbReference type="Pfam" id="PF13620">
    <property type="entry name" value="CarboxypepD_reg"/>
    <property type="match status" value="1"/>
</dbReference>
<evidence type="ECO:0000313" key="4">
    <source>
        <dbReference type="Proteomes" id="UP000293347"/>
    </source>
</evidence>
<evidence type="ECO:0000256" key="1">
    <source>
        <dbReference type="SAM" id="SignalP"/>
    </source>
</evidence>
<feature type="signal peptide" evidence="1">
    <location>
        <begin position="1"/>
        <end position="22"/>
    </location>
</feature>
<keyword evidence="1" id="KW-0732">Signal</keyword>
<reference evidence="3 4" key="1">
    <citation type="submission" date="2019-02" db="EMBL/GenBank/DDBJ databases">
        <title>Pedobacter sp. RP-1-14 sp. nov., isolated from Arctic soil.</title>
        <authorList>
            <person name="Dahal R.H."/>
        </authorList>
    </citation>
    <scope>NUCLEOTIDE SEQUENCE [LARGE SCALE GENOMIC DNA]</scope>
    <source>
        <strain evidence="3 4">RP-1-14</strain>
    </source>
</reference>
<dbReference type="SUPFAM" id="SSF49464">
    <property type="entry name" value="Carboxypeptidase regulatory domain-like"/>
    <property type="match status" value="1"/>
</dbReference>
<sequence length="947" mass="106405">MLKFTFSMIAVLLSTAFITTYAQQSKPATHPGTAKGIVRDTAQNYVLKSATVSIYKAADSTLLSYQVTNNYGEFNFRNLPVDQLLKLEISHVGYMTGRKNFIIPSAKNNTIDLQTIIVDRSDVTLDDVVISVPPISVNGDTLEFNAAAFKLDTNATVEDMLRAIPNVTLWGDGQITVNGAEVKSLKVNGKSFFGGDAKIALQNISKNALQKVQVYNTAKNESNPLDSTLEMNLKLKKGKDIGFFGKIGIGYGTNNRFESDASINMFTPKMELALVGAINNINKTPNNINSLMSNSTFKGVGTNVEYQPDFRASGLNRPSAAGASLTYNFIENPTYQKKSTLKANYFLQDRNSDNISETRTTTTVNSTDQIFEKSDNTNLSSNTNQRFDSNYEFSKRGQNLTLSQSININQGDSEEQTNRIAGNLENALTSTNNSLNTSNFKNLNFNLRGDYRYSPYIITHNMRFRGFSATYALSGYNNESQRLNLTEFRSFTNAGANRDFNRKYDTKNDGINQELNLTLPGLKSLIFGDKRLAGINFDLTNKLIVKSDKNDNRVQDLDTLTNTYRVNTYLNNQVQTDVIEETPGLRIEKSFYKSLSNRFYQNLTLRFHPKQILVAQNNESDRSFQDIKRSYKRFAPDGGVSYSDNQYGEYSRYYDLNYYTTIQMPGIQQLAPLTDSTNLYYLQRGNINLREEVNQEMSFSFSHYDQASKNSLNYNFRISAGLIKDNIVDSLLINDQNRRTVFLVNADGHKYLNFNGGIRKAYKFKSSEIQLSLSGNVNANKNPGYTNNVFTFSSNLNTNSNANINYTYKSYLAVVLGQSYSTYQSKQEAFNTEYSGKNLGTSLSTSYNITKQFTLNSNVSFNKSASSGAKDINFTIWNASAVYRFLKGNNAEIKFSALDLLRQNNSAINYGNSNSFTIGTQNVLTQYFMTTISYYPRQFGKKAATPR</sequence>
<keyword evidence="4" id="KW-1185">Reference proteome</keyword>
<dbReference type="InterPro" id="IPR041700">
    <property type="entry name" value="OMP_b-brl_3"/>
</dbReference>
<name>A0A4R0NQZ3_9SPHI</name>
<accession>A0A4R0NQZ3</accession>
<dbReference type="EMBL" id="SJSL01000001">
    <property type="protein sequence ID" value="TCD03236.1"/>
    <property type="molecule type" value="Genomic_DNA"/>
</dbReference>
<dbReference type="Pfam" id="PF14905">
    <property type="entry name" value="OMP_b-brl_3"/>
    <property type="match status" value="1"/>
</dbReference>